<feature type="binding site" evidence="5">
    <location>
        <position position="80"/>
    </location>
    <ligand>
        <name>ATP</name>
        <dbReference type="ChEBI" id="CHEBI:30616"/>
    </ligand>
</feature>
<dbReference type="PRINTS" id="PR00775">
    <property type="entry name" value="HEATSHOCK90"/>
</dbReference>
<feature type="region of interest" description="Disordered" evidence="6">
    <location>
        <begin position="531"/>
        <end position="551"/>
    </location>
</feature>
<dbReference type="HAMAP" id="MF_00505">
    <property type="entry name" value="HSP90"/>
    <property type="match status" value="1"/>
</dbReference>
<evidence type="ECO:0000256" key="6">
    <source>
        <dbReference type="SAM" id="MobiDB-lite"/>
    </source>
</evidence>
<dbReference type="Proteomes" id="UP000054937">
    <property type="component" value="Unassembled WGS sequence"/>
</dbReference>
<keyword evidence="3 5" id="KW-0067">ATP-binding</keyword>
<dbReference type="CDD" id="cd16927">
    <property type="entry name" value="HATPase_Hsp90-like"/>
    <property type="match status" value="1"/>
</dbReference>
<feature type="binding site" evidence="5">
    <location>
        <position position="370"/>
    </location>
    <ligand>
        <name>ATP</name>
        <dbReference type="ChEBI" id="CHEBI:30616"/>
    </ligand>
</feature>
<feature type="compositionally biased region" description="Basic and acidic residues" evidence="6">
    <location>
        <begin position="531"/>
        <end position="549"/>
    </location>
</feature>
<dbReference type="NCBIfam" id="NF003555">
    <property type="entry name" value="PRK05218.1"/>
    <property type="match status" value="1"/>
</dbReference>
<dbReference type="Gene3D" id="3.40.50.11260">
    <property type="match status" value="1"/>
</dbReference>
<dbReference type="PIRSF" id="PIRSF002583">
    <property type="entry name" value="Hsp90"/>
    <property type="match status" value="1"/>
</dbReference>
<dbReference type="PANTHER" id="PTHR11528">
    <property type="entry name" value="HEAT SHOCK PROTEIN 90 FAMILY MEMBER"/>
    <property type="match status" value="1"/>
</dbReference>
<dbReference type="EMBL" id="LDAU01000157">
    <property type="protein sequence ID" value="KRX02114.1"/>
    <property type="molecule type" value="Genomic_DNA"/>
</dbReference>
<feature type="binding site" evidence="5">
    <location>
        <position position="220"/>
    </location>
    <ligand>
        <name>ATP</name>
        <dbReference type="ChEBI" id="CHEBI:30616"/>
    </ligand>
</feature>
<dbReference type="InterPro" id="IPR036890">
    <property type="entry name" value="HATPase_C_sf"/>
</dbReference>
<dbReference type="FunFam" id="3.30.230.80:FF:000004">
    <property type="entry name" value="Heat shock protein 75 kDa"/>
    <property type="match status" value="1"/>
</dbReference>
<dbReference type="Gene3D" id="3.30.565.10">
    <property type="entry name" value="Histidine kinase-like ATPase, C-terminal domain"/>
    <property type="match status" value="1"/>
</dbReference>
<feature type="binding site" evidence="5">
    <location>
        <position position="84"/>
    </location>
    <ligand>
        <name>ATP</name>
        <dbReference type="ChEBI" id="CHEBI:30616"/>
    </ligand>
</feature>
<keyword evidence="7" id="KW-0687">Ribonucleoprotein</keyword>
<dbReference type="InterPro" id="IPR020575">
    <property type="entry name" value="Hsp90_N"/>
</dbReference>
<dbReference type="SUPFAM" id="SSF54211">
    <property type="entry name" value="Ribosomal protein S5 domain 2-like"/>
    <property type="match status" value="1"/>
</dbReference>
<gene>
    <name evidence="7" type="ORF">PPERSA_06309</name>
</gene>
<feature type="binding site" evidence="5">
    <location>
        <position position="129"/>
    </location>
    <ligand>
        <name>ATP</name>
        <dbReference type="ChEBI" id="CHEBI:30616"/>
    </ligand>
</feature>
<dbReference type="InterPro" id="IPR037196">
    <property type="entry name" value="HSP90_C"/>
</dbReference>
<evidence type="ECO:0000313" key="7">
    <source>
        <dbReference type="EMBL" id="KRX02114.1"/>
    </source>
</evidence>
<evidence type="ECO:0000256" key="1">
    <source>
        <dbReference type="ARBA" id="ARBA00008239"/>
    </source>
</evidence>
<accession>A0A0V0QIP7</accession>
<name>A0A0V0QIP7_PSEPJ</name>
<dbReference type="SUPFAM" id="SSF55874">
    <property type="entry name" value="ATPase domain of HSP90 chaperone/DNA topoisomerase II/histidine kinase"/>
    <property type="match status" value="1"/>
</dbReference>
<feature type="region of interest" description="Disordered" evidence="6">
    <location>
        <begin position="696"/>
        <end position="732"/>
    </location>
</feature>
<dbReference type="InterPro" id="IPR001404">
    <property type="entry name" value="Hsp90_fam"/>
</dbReference>
<dbReference type="Gene3D" id="3.30.230.80">
    <property type="match status" value="1"/>
</dbReference>
<dbReference type="GO" id="GO:0005840">
    <property type="term" value="C:ribosome"/>
    <property type="evidence" value="ECO:0007669"/>
    <property type="project" value="UniProtKB-KW"/>
</dbReference>
<keyword evidence="8" id="KW-1185">Reference proteome</keyword>
<dbReference type="AlphaFoldDB" id="A0A0V0QIP7"/>
<dbReference type="OrthoDB" id="28737at2759"/>
<dbReference type="GO" id="GO:0051082">
    <property type="term" value="F:unfolded protein binding"/>
    <property type="evidence" value="ECO:0007669"/>
    <property type="project" value="InterPro"/>
</dbReference>
<keyword evidence="4" id="KW-0143">Chaperone</keyword>
<keyword evidence="2 5" id="KW-0547">Nucleotide-binding</keyword>
<organism evidence="7 8">
    <name type="scientific">Pseudocohnilembus persalinus</name>
    <name type="common">Ciliate</name>
    <dbReference type="NCBI Taxonomy" id="266149"/>
    <lineage>
        <taxon>Eukaryota</taxon>
        <taxon>Sar</taxon>
        <taxon>Alveolata</taxon>
        <taxon>Ciliophora</taxon>
        <taxon>Intramacronucleata</taxon>
        <taxon>Oligohymenophorea</taxon>
        <taxon>Scuticociliatia</taxon>
        <taxon>Philasterida</taxon>
        <taxon>Pseudocohnilembidae</taxon>
        <taxon>Pseudocohnilembus</taxon>
    </lineage>
</organism>
<dbReference type="Gene3D" id="1.20.120.790">
    <property type="entry name" value="Heat shock protein 90, C-terminal domain"/>
    <property type="match status" value="1"/>
</dbReference>
<evidence type="ECO:0000256" key="3">
    <source>
        <dbReference type="ARBA" id="ARBA00022840"/>
    </source>
</evidence>
<evidence type="ECO:0000313" key="8">
    <source>
        <dbReference type="Proteomes" id="UP000054937"/>
    </source>
</evidence>
<feature type="binding site" evidence="5">
    <location>
        <position position="124"/>
    </location>
    <ligand>
        <name>ATP</name>
        <dbReference type="ChEBI" id="CHEBI:30616"/>
    </ligand>
</feature>
<dbReference type="FunCoup" id="A0A0V0QIP7">
    <property type="interactions" value="209"/>
</dbReference>
<dbReference type="InParanoid" id="A0A0V0QIP7"/>
<evidence type="ECO:0000256" key="5">
    <source>
        <dbReference type="PIRSR" id="PIRSR002583-1"/>
    </source>
</evidence>
<dbReference type="Pfam" id="PF13589">
    <property type="entry name" value="HATPase_c_3"/>
    <property type="match status" value="1"/>
</dbReference>
<dbReference type="InterPro" id="IPR020568">
    <property type="entry name" value="Ribosomal_Su5_D2-typ_SF"/>
</dbReference>
<reference evidence="7 8" key="1">
    <citation type="journal article" date="2015" name="Sci. Rep.">
        <title>Genome of the facultative scuticociliatosis pathogen Pseudocohnilembus persalinus provides insight into its virulence through horizontal gene transfer.</title>
        <authorList>
            <person name="Xiong J."/>
            <person name="Wang G."/>
            <person name="Cheng J."/>
            <person name="Tian M."/>
            <person name="Pan X."/>
            <person name="Warren A."/>
            <person name="Jiang C."/>
            <person name="Yuan D."/>
            <person name="Miao W."/>
        </authorList>
    </citation>
    <scope>NUCLEOTIDE SEQUENCE [LARGE SCALE GENOMIC DNA]</scope>
    <source>
        <strain evidence="7">36N120E</strain>
    </source>
</reference>
<dbReference type="GO" id="GO:0005524">
    <property type="term" value="F:ATP binding"/>
    <property type="evidence" value="ECO:0007669"/>
    <property type="project" value="UniProtKB-KW"/>
</dbReference>
<dbReference type="GO" id="GO:0016887">
    <property type="term" value="F:ATP hydrolysis activity"/>
    <property type="evidence" value="ECO:0007669"/>
    <property type="project" value="InterPro"/>
</dbReference>
<dbReference type="GO" id="GO:0140662">
    <property type="term" value="F:ATP-dependent protein folding chaperone"/>
    <property type="evidence" value="ECO:0007669"/>
    <property type="project" value="InterPro"/>
</dbReference>
<dbReference type="InterPro" id="IPR019805">
    <property type="entry name" value="Heat_shock_protein_90_CS"/>
</dbReference>
<feature type="binding site" evidence="5">
    <location>
        <begin position="144"/>
        <end position="145"/>
    </location>
    <ligand>
        <name>ATP</name>
        <dbReference type="ChEBI" id="CHEBI:30616"/>
    </ligand>
</feature>
<dbReference type="Pfam" id="PF00183">
    <property type="entry name" value="HSP90"/>
    <property type="match status" value="1"/>
</dbReference>
<sequence>MNNLVKSLRNGYKACNKNSTLRATLRQQIKNRQVLRFQSLNKVPQFNFAIEQHSFKAETKKLLDIVAKSMYTDKEVFLRELLSNASDAIEKQKFKCLKEGTEDSLPYEIDVVLDEEKKIIEIIDTGIGMSNETLIQDLGTIARSGSEQFKKDISNIETNAESVKNVIGQFGLGFYSSFIVGDRITVISRQQGQPAHQWVSDGSGTFEVGEYENPGFERGTKIIIELRNDCLEFLKKEEIQRIINKYSNFISYPIAINGEQQNLTQAIWTRSKMDLTEQDYKSFWEYLSKSKMDYQYKLHYATDAPLSIKSLIYIPQTHNEKYGVAQEEMEVNLYSRKVLIKAKCREIFPQYLRFLKGVVDCEDLPLNISRENYQDSALIARLSNLMTKRVLKELNDMAKREPVSYLKWYEDFQYFIKEGLAMDQNNQDALIKLVRYSSNFTNELINLDQYVEKVVEGQKKIYYILSPTRDNAMQSPHLEPFKGTDIPILFLNIHIDEMIFRQMENYKNFKFVNIESDYEEVSRDLKDLVKEDESAKEKNKDESSSDKLNSDILSNEEQTPFCLWAKNELSPLVSRVQISDRLKDTPALVVSNISSGMRQMMMMMDKSQMQNFQQQQNLTLELNPKHPLLGKLNKVRKYDSESASLVLKQLLDNCMVQSGIQTDQQGFIQRIQKLMGKALDTSLDKINMNEFVQQNYDGTQAKRPEATTGSTESVSEIKLDENGQPIVVDKQK</sequence>
<comment type="similarity">
    <text evidence="1">Belongs to the heat shock protein 90 family.</text>
</comment>
<keyword evidence="7" id="KW-0689">Ribosomal protein</keyword>
<comment type="caution">
    <text evidence="7">The sequence shown here is derived from an EMBL/GenBank/DDBJ whole genome shotgun (WGS) entry which is preliminary data.</text>
</comment>
<dbReference type="PROSITE" id="PS00298">
    <property type="entry name" value="HSP90"/>
    <property type="match status" value="1"/>
</dbReference>
<feature type="binding site" evidence="5">
    <location>
        <begin position="169"/>
        <end position="174"/>
    </location>
    <ligand>
        <name>ATP</name>
        <dbReference type="ChEBI" id="CHEBI:30616"/>
    </ligand>
</feature>
<evidence type="ECO:0000256" key="2">
    <source>
        <dbReference type="ARBA" id="ARBA00022741"/>
    </source>
</evidence>
<dbReference type="SUPFAM" id="SSF110942">
    <property type="entry name" value="HSP90 C-terminal domain"/>
    <property type="match status" value="1"/>
</dbReference>
<proteinExistence type="inferred from homology"/>
<protein>
    <submittedName>
        <fullName evidence="7">Ribosomal protein S5 domain 2-type fold</fullName>
    </submittedName>
</protein>
<dbReference type="OMA" id="DHTQQNE"/>
<evidence type="ECO:0000256" key="4">
    <source>
        <dbReference type="ARBA" id="ARBA00023186"/>
    </source>
</evidence>